<feature type="compositionally biased region" description="Basic residues" evidence="1">
    <location>
        <begin position="38"/>
        <end position="47"/>
    </location>
</feature>
<sequence length="93" mass="9748">MLRIPTNVTAYACEFLDKGPHAGTVSGGALSASARPTRPAHRTRLRGARVPAASGGFDHAGPARSAARAIGRLRRNMPDPMTLMATIADLREG</sequence>
<dbReference type="AlphaFoldDB" id="Q5NZI2"/>
<keyword evidence="3" id="KW-1185">Reference proteome</keyword>
<organism evidence="2 3">
    <name type="scientific">Aromatoleum aromaticum (strain DSM 19018 / LMG 30748 / EbN1)</name>
    <name type="common">Azoarcus sp. (strain EbN1)</name>
    <dbReference type="NCBI Taxonomy" id="76114"/>
    <lineage>
        <taxon>Bacteria</taxon>
        <taxon>Pseudomonadati</taxon>
        <taxon>Pseudomonadota</taxon>
        <taxon>Betaproteobacteria</taxon>
        <taxon>Rhodocyclales</taxon>
        <taxon>Rhodocyclaceae</taxon>
        <taxon>Aromatoleum</taxon>
    </lineage>
</organism>
<evidence type="ECO:0000313" key="2">
    <source>
        <dbReference type="EMBL" id="CAI09532.1"/>
    </source>
</evidence>
<accession>Q5NZI2</accession>
<feature type="region of interest" description="Disordered" evidence="1">
    <location>
        <begin position="27"/>
        <end position="64"/>
    </location>
</feature>
<name>Q5NZI2_AROAE</name>
<dbReference type="Proteomes" id="UP000006552">
    <property type="component" value="Chromosome"/>
</dbReference>
<evidence type="ECO:0000313" key="3">
    <source>
        <dbReference type="Proteomes" id="UP000006552"/>
    </source>
</evidence>
<protein>
    <submittedName>
        <fullName evidence="2">Uncharacterized protein</fullName>
    </submittedName>
</protein>
<dbReference type="HOGENOM" id="CLU_2393474_0_0_4"/>
<proteinExistence type="predicted"/>
<reference evidence="2 3" key="1">
    <citation type="journal article" date="2005" name="Arch. Microbiol.">
        <title>The genome sequence of an anaerobic aromatic-degrading denitrifying bacterium, strain EbN1.</title>
        <authorList>
            <person name="Rabus R."/>
            <person name="Kube M."/>
            <person name="Heider J."/>
            <person name="Beck A."/>
            <person name="Heitmann K."/>
            <person name="Widdel F."/>
            <person name="Reinhardt R."/>
        </authorList>
    </citation>
    <scope>NUCLEOTIDE SEQUENCE [LARGE SCALE GENOMIC DNA]</scope>
    <source>
        <strain evidence="2 3">EbN1</strain>
    </source>
</reference>
<dbReference type="STRING" id="76114.ebA5973"/>
<dbReference type="EMBL" id="CR555306">
    <property type="protein sequence ID" value="CAI09532.1"/>
    <property type="molecule type" value="Genomic_DNA"/>
</dbReference>
<dbReference type="KEGG" id="eba:ebA5973"/>
<evidence type="ECO:0000256" key="1">
    <source>
        <dbReference type="SAM" id="MobiDB-lite"/>
    </source>
</evidence>
<gene>
    <name evidence="2" type="ORF">ebA5973</name>
</gene>